<comment type="catalytic activity">
    <reaction evidence="5">
        <text>a di-trans,poly-cis-dolichal + NADP(+) = a di-trans,poly-cis-polyprenal + NADPH + H(+)</text>
        <dbReference type="Rhea" id="RHEA:80727"/>
        <dbReference type="Rhea" id="RHEA-COMP:19536"/>
        <dbReference type="Rhea" id="RHEA-COMP:19537"/>
        <dbReference type="ChEBI" id="CHEBI:15378"/>
        <dbReference type="ChEBI" id="CHEBI:57783"/>
        <dbReference type="ChEBI" id="CHEBI:58349"/>
        <dbReference type="ChEBI" id="CHEBI:231623"/>
        <dbReference type="ChEBI" id="CHEBI:231637"/>
        <dbReference type="EC" id="1.3.1.94"/>
    </reaction>
    <physiologicalReaction direction="right-to-left" evidence="5">
        <dbReference type="Rhea" id="RHEA:80729"/>
    </physiologicalReaction>
</comment>
<evidence type="ECO:0000256" key="1">
    <source>
        <dbReference type="ARBA" id="ARBA00004127"/>
    </source>
</evidence>
<feature type="transmembrane region" description="Helical" evidence="5">
    <location>
        <begin position="276"/>
        <end position="296"/>
    </location>
</feature>
<feature type="transmembrane region" description="Helical" evidence="5">
    <location>
        <begin position="203"/>
        <end position="226"/>
    </location>
</feature>
<comment type="caution">
    <text evidence="8">The sequence shown here is derived from an EMBL/GenBank/DDBJ whole genome shotgun (WGS) entry which is preliminary data.</text>
</comment>
<proteinExistence type="inferred from homology"/>
<feature type="transmembrane region" description="Helical" evidence="5">
    <location>
        <begin position="171"/>
        <end position="191"/>
    </location>
</feature>
<dbReference type="InterPro" id="IPR001104">
    <property type="entry name" value="3-oxo-5_a-steroid_4-DH_C"/>
</dbReference>
<comment type="similarity">
    <text evidence="5">Belongs to the steroid 5-alpha reductase family. Polyprenal reductase subfamily.</text>
</comment>
<keyword evidence="5" id="KW-0256">Endoplasmic reticulum</keyword>
<dbReference type="PANTHER" id="PTHR14624">
    <property type="entry name" value="DFG10 PROTEIN"/>
    <property type="match status" value="1"/>
</dbReference>
<sequence length="322" mass="35679">MSSAVAMLDYVADLSPATFCQLFYVLSAAAVLAIAATPDSAQRLLTQYGARSSGDASSSTSSSSQEKTSKRGTSEGVVTDVAGWITSVGKVPHSWFIHFYILSLSCSVFWAVQYVCHGTLLELIMRKQASSTTASMTLGQVVLVWFLMGLQGARRLFEYLAVLQPSSSRMWVVHWLLGNAFYLCTSMAVWVEGSSSISYSDRMVSTVIPPLKVILGAAGFLFAFVMQYKCHRYLSNLKKYSLPLDGLFRYLVCPHYTCECLLYLSLALVAAPEGQLYNRTLVCAVLFVSVNLGVTANGTYKWYIERFGHGFQEKWKMIPYVF</sequence>
<dbReference type="GO" id="GO:0003865">
    <property type="term" value="F:3-oxo-5-alpha-steroid 4-dehydrogenase activity"/>
    <property type="evidence" value="ECO:0007669"/>
    <property type="project" value="TreeGrafter"/>
</dbReference>
<evidence type="ECO:0000256" key="5">
    <source>
        <dbReference type="RuleBase" id="RU367081"/>
    </source>
</evidence>
<dbReference type="PANTHER" id="PTHR14624:SF0">
    <property type="entry name" value="POLYPRENOL REDUCTASE"/>
    <property type="match status" value="1"/>
</dbReference>
<dbReference type="Pfam" id="PF02544">
    <property type="entry name" value="Steroid_dh"/>
    <property type="match status" value="1"/>
</dbReference>
<dbReference type="GO" id="GO:0102389">
    <property type="term" value="F:polyprenol reductase activity"/>
    <property type="evidence" value="ECO:0007669"/>
    <property type="project" value="UniProtKB-UniRule"/>
</dbReference>
<dbReference type="PROSITE" id="PS50244">
    <property type="entry name" value="S5A_REDUCTASE"/>
    <property type="match status" value="1"/>
</dbReference>
<feature type="transmembrane region" description="Helical" evidence="5">
    <location>
        <begin position="247"/>
        <end position="270"/>
    </location>
</feature>
<organism evidence="8 9">
    <name type="scientific">Anthostomella pinea</name>
    <dbReference type="NCBI Taxonomy" id="933095"/>
    <lineage>
        <taxon>Eukaryota</taxon>
        <taxon>Fungi</taxon>
        <taxon>Dikarya</taxon>
        <taxon>Ascomycota</taxon>
        <taxon>Pezizomycotina</taxon>
        <taxon>Sordariomycetes</taxon>
        <taxon>Xylariomycetidae</taxon>
        <taxon>Xylariales</taxon>
        <taxon>Xylariaceae</taxon>
        <taxon>Anthostomella</taxon>
    </lineage>
</organism>
<feature type="transmembrane region" description="Helical" evidence="5">
    <location>
        <begin position="16"/>
        <end position="36"/>
    </location>
</feature>
<gene>
    <name evidence="8" type="ORF">KHLLAP_LOCUS10341</name>
</gene>
<keyword evidence="4 5" id="KW-0472">Membrane</keyword>
<evidence type="ECO:0000256" key="2">
    <source>
        <dbReference type="ARBA" id="ARBA00022692"/>
    </source>
</evidence>
<dbReference type="AlphaFoldDB" id="A0AAI8YM28"/>
<dbReference type="GO" id="GO:0006488">
    <property type="term" value="P:dolichol-linked oligosaccharide biosynthetic process"/>
    <property type="evidence" value="ECO:0007669"/>
    <property type="project" value="UniProtKB-UniRule"/>
</dbReference>
<dbReference type="GO" id="GO:0160198">
    <property type="term" value="F:polyprenal reductase activity"/>
    <property type="evidence" value="ECO:0007669"/>
    <property type="project" value="UniProtKB-EC"/>
</dbReference>
<keyword evidence="5" id="KW-0521">NADP</keyword>
<protein>
    <recommendedName>
        <fullName evidence="5">Polyprenal reductase</fullName>
        <ecNumber evidence="5">1.3.1.94</ecNumber>
    </recommendedName>
</protein>
<feature type="transmembrane region" description="Helical" evidence="5">
    <location>
        <begin position="95"/>
        <end position="112"/>
    </location>
</feature>
<dbReference type="GO" id="GO:0016095">
    <property type="term" value="P:polyprenol catabolic process"/>
    <property type="evidence" value="ECO:0007669"/>
    <property type="project" value="UniProtKB-UniRule"/>
</dbReference>
<dbReference type="EC" id="1.3.1.94" evidence="5"/>
<evidence type="ECO:0000313" key="8">
    <source>
        <dbReference type="EMBL" id="CAJ2509873.1"/>
    </source>
</evidence>
<feature type="region of interest" description="Disordered" evidence="6">
    <location>
        <begin position="51"/>
        <end position="74"/>
    </location>
</feature>
<comment type="function">
    <text evidence="5">Plays a key role in early steps of protein N-linked glycosylation by being involved in the conversion of polyprenol into dolichol. Acts as a polyprenal reductase that mediates the reduction of polyprenal into dolichal in a NADP-dependent mechanism. Dolichols are required for the synthesis of dolichol-linked monosaccharides and the oligosaccharide precursor used for N-glycosylation.</text>
</comment>
<dbReference type="EMBL" id="CAUWAG010000013">
    <property type="protein sequence ID" value="CAJ2509873.1"/>
    <property type="molecule type" value="Genomic_DNA"/>
</dbReference>
<dbReference type="InterPro" id="IPR039698">
    <property type="entry name" value="Dfg10/SRD5A3"/>
</dbReference>
<keyword evidence="9" id="KW-1185">Reference proteome</keyword>
<dbReference type="GO" id="GO:0005789">
    <property type="term" value="C:endoplasmic reticulum membrane"/>
    <property type="evidence" value="ECO:0007669"/>
    <property type="project" value="UniProtKB-SubCell"/>
</dbReference>
<comment type="pathway">
    <text evidence="5">Protein modification; protein glycosylation.</text>
</comment>
<reference evidence="8" key="1">
    <citation type="submission" date="2023-10" db="EMBL/GenBank/DDBJ databases">
        <authorList>
            <person name="Hackl T."/>
        </authorList>
    </citation>
    <scope>NUCLEOTIDE SEQUENCE</scope>
</reference>
<keyword evidence="2 5" id="KW-0812">Transmembrane</keyword>
<evidence type="ECO:0000256" key="4">
    <source>
        <dbReference type="ARBA" id="ARBA00023136"/>
    </source>
</evidence>
<feature type="compositionally biased region" description="Low complexity" evidence="6">
    <location>
        <begin position="52"/>
        <end position="64"/>
    </location>
</feature>
<keyword evidence="5" id="KW-0560">Oxidoreductase</keyword>
<accession>A0AAI8YM28</accession>
<feature type="domain" description="3-oxo-5-alpha-steroid 4-dehydrogenase C-terminal" evidence="7">
    <location>
        <begin position="198"/>
        <end position="322"/>
    </location>
</feature>
<keyword evidence="3 5" id="KW-1133">Transmembrane helix</keyword>
<evidence type="ECO:0000259" key="7">
    <source>
        <dbReference type="Pfam" id="PF02544"/>
    </source>
</evidence>
<evidence type="ECO:0000256" key="3">
    <source>
        <dbReference type="ARBA" id="ARBA00022989"/>
    </source>
</evidence>
<name>A0AAI8YM28_9PEZI</name>
<dbReference type="Proteomes" id="UP001295740">
    <property type="component" value="Unassembled WGS sequence"/>
</dbReference>
<feature type="transmembrane region" description="Helical" evidence="5">
    <location>
        <begin position="132"/>
        <end position="150"/>
    </location>
</feature>
<comment type="subcellular location">
    <subcellularLocation>
        <location evidence="1">Endomembrane system</location>
        <topology evidence="1">Multi-pass membrane protein</topology>
    </subcellularLocation>
    <subcellularLocation>
        <location evidence="5">Endoplasmic reticulum membrane</location>
    </subcellularLocation>
</comment>
<evidence type="ECO:0000256" key="6">
    <source>
        <dbReference type="SAM" id="MobiDB-lite"/>
    </source>
</evidence>
<evidence type="ECO:0000313" key="9">
    <source>
        <dbReference type="Proteomes" id="UP001295740"/>
    </source>
</evidence>